<evidence type="ECO:0000313" key="9">
    <source>
        <dbReference type="EMBL" id="MFB9756914.1"/>
    </source>
</evidence>
<dbReference type="Proteomes" id="UP001589619">
    <property type="component" value="Unassembled WGS sequence"/>
</dbReference>
<evidence type="ECO:0000256" key="7">
    <source>
        <dbReference type="RuleBase" id="RU363032"/>
    </source>
</evidence>
<reference evidence="9 10" key="1">
    <citation type="submission" date="2024-09" db="EMBL/GenBank/DDBJ databases">
        <authorList>
            <person name="Sun Q."/>
            <person name="Mori K."/>
        </authorList>
    </citation>
    <scope>NUCLEOTIDE SEQUENCE [LARGE SCALE GENOMIC DNA]</scope>
    <source>
        <strain evidence="9 10">JCM 12520</strain>
    </source>
</reference>
<feature type="transmembrane region" description="Helical" evidence="7">
    <location>
        <begin position="146"/>
        <end position="167"/>
    </location>
</feature>
<comment type="caution">
    <text evidence="9">The sequence shown here is derived from an EMBL/GenBank/DDBJ whole genome shotgun (WGS) entry which is preliminary data.</text>
</comment>
<dbReference type="InterPro" id="IPR035906">
    <property type="entry name" value="MetI-like_sf"/>
</dbReference>
<comment type="subcellular location">
    <subcellularLocation>
        <location evidence="1 7">Cell membrane</location>
        <topology evidence="1 7">Multi-pass membrane protein</topology>
    </subcellularLocation>
</comment>
<protein>
    <submittedName>
        <fullName evidence="9">ABC transporter permease</fullName>
    </submittedName>
</protein>
<evidence type="ECO:0000256" key="1">
    <source>
        <dbReference type="ARBA" id="ARBA00004651"/>
    </source>
</evidence>
<feature type="domain" description="ABC transmembrane type-1" evidence="8">
    <location>
        <begin position="100"/>
        <end position="315"/>
    </location>
</feature>
<keyword evidence="4 7" id="KW-0812">Transmembrane</keyword>
<dbReference type="InterPro" id="IPR050809">
    <property type="entry name" value="UgpAE/MalFG_permease"/>
</dbReference>
<feature type="transmembrane region" description="Helical" evidence="7">
    <location>
        <begin position="234"/>
        <end position="258"/>
    </location>
</feature>
<keyword evidence="10" id="KW-1185">Reference proteome</keyword>
<dbReference type="SUPFAM" id="SSF161098">
    <property type="entry name" value="MetI-like"/>
    <property type="match status" value="1"/>
</dbReference>
<proteinExistence type="inferred from homology"/>
<dbReference type="RefSeq" id="WP_344906375.1">
    <property type="nucleotide sequence ID" value="NZ_BAAAYO010000003.1"/>
</dbReference>
<dbReference type="PANTHER" id="PTHR43227:SF11">
    <property type="entry name" value="BLL4140 PROTEIN"/>
    <property type="match status" value="1"/>
</dbReference>
<evidence type="ECO:0000256" key="2">
    <source>
        <dbReference type="ARBA" id="ARBA00022448"/>
    </source>
</evidence>
<feature type="transmembrane region" description="Helical" evidence="7">
    <location>
        <begin position="187"/>
        <end position="213"/>
    </location>
</feature>
<dbReference type="CDD" id="cd06261">
    <property type="entry name" value="TM_PBP2"/>
    <property type="match status" value="1"/>
</dbReference>
<dbReference type="PANTHER" id="PTHR43227">
    <property type="entry name" value="BLL4140 PROTEIN"/>
    <property type="match status" value="1"/>
</dbReference>
<dbReference type="Gene3D" id="1.10.3720.10">
    <property type="entry name" value="MetI-like"/>
    <property type="match status" value="1"/>
</dbReference>
<feature type="transmembrane region" description="Helical" evidence="7">
    <location>
        <begin position="106"/>
        <end position="125"/>
    </location>
</feature>
<comment type="similarity">
    <text evidence="7">Belongs to the binding-protein-dependent transport system permease family.</text>
</comment>
<feature type="transmembrane region" description="Helical" evidence="7">
    <location>
        <begin position="39"/>
        <end position="59"/>
    </location>
</feature>
<keyword evidence="2 7" id="KW-0813">Transport</keyword>
<dbReference type="InterPro" id="IPR000515">
    <property type="entry name" value="MetI-like"/>
</dbReference>
<dbReference type="PROSITE" id="PS50928">
    <property type="entry name" value="ABC_TM1"/>
    <property type="match status" value="1"/>
</dbReference>
<keyword evidence="3" id="KW-1003">Cell membrane</keyword>
<evidence type="ECO:0000256" key="3">
    <source>
        <dbReference type="ARBA" id="ARBA00022475"/>
    </source>
</evidence>
<organism evidence="9 10">
    <name type="scientific">Paenibacillus hodogayensis</name>
    <dbReference type="NCBI Taxonomy" id="279208"/>
    <lineage>
        <taxon>Bacteria</taxon>
        <taxon>Bacillati</taxon>
        <taxon>Bacillota</taxon>
        <taxon>Bacilli</taxon>
        <taxon>Bacillales</taxon>
        <taxon>Paenibacillaceae</taxon>
        <taxon>Paenibacillus</taxon>
    </lineage>
</organism>
<evidence type="ECO:0000256" key="5">
    <source>
        <dbReference type="ARBA" id="ARBA00022989"/>
    </source>
</evidence>
<keyword evidence="6 7" id="KW-0472">Membrane</keyword>
<gene>
    <name evidence="9" type="ORF">ACFFNY_35555</name>
</gene>
<feature type="transmembrane region" description="Helical" evidence="7">
    <location>
        <begin position="294"/>
        <end position="319"/>
    </location>
</feature>
<evidence type="ECO:0000259" key="8">
    <source>
        <dbReference type="PROSITE" id="PS50928"/>
    </source>
</evidence>
<evidence type="ECO:0000313" key="10">
    <source>
        <dbReference type="Proteomes" id="UP001589619"/>
    </source>
</evidence>
<dbReference type="EMBL" id="JBHMAG010000030">
    <property type="protein sequence ID" value="MFB9756914.1"/>
    <property type="molecule type" value="Genomic_DNA"/>
</dbReference>
<name>A0ABV5W8K1_9BACL</name>
<dbReference type="Pfam" id="PF00528">
    <property type="entry name" value="BPD_transp_1"/>
    <property type="match status" value="1"/>
</dbReference>
<keyword evidence="5 7" id="KW-1133">Transmembrane helix</keyword>
<sequence>MRQKQNAPLAIDGSPEAATDARAKNYRPSQWKEYYKNRYLFLLLAPVLIWYAIFAYGPIYGIQLAFKEYRILEGITGSPWVGMANFNYLFYASPDFWTVLANTLRLSLYHIIFGFPAPIILALLFNEVRYTKFKRITQTLTYLPHFLSWVVLSGILFIILSPTTGVVNFMMQKVGLEPIYFLGNSHYFRFTLVVSAIWKEVGWGTIIYLAALASIDPQQYEAAVIDGANRWKQTLHITLPGLLPAIAIMFILRIGGILDAGFDQVLNLYTPGVYSVADIIDTYVYRMGLTQMQFSMTTAVGLFKNVIAFALVLMTNYLVKRTGQEGLM</sequence>
<evidence type="ECO:0000256" key="4">
    <source>
        <dbReference type="ARBA" id="ARBA00022692"/>
    </source>
</evidence>
<evidence type="ECO:0000256" key="6">
    <source>
        <dbReference type="ARBA" id="ARBA00023136"/>
    </source>
</evidence>
<accession>A0ABV5W8K1</accession>